<dbReference type="CTD" id="6756869"/>
<dbReference type="GeneID" id="6756869"/>
<dbReference type="PROSITE" id="PS50209">
    <property type="entry name" value="CARD"/>
    <property type="match status" value="1"/>
</dbReference>
<dbReference type="OrthoDB" id="100767at2759"/>
<dbReference type="PROSITE" id="PS50017">
    <property type="entry name" value="DEATH_DOMAIN"/>
    <property type="match status" value="1"/>
</dbReference>
<sequence>MISNKVRNVFRKYLRRLYKETPSIEIINELVAEKILSSYDANRLRKIDVESERNFELMEILQKRRDKDIIQFCKILRDCQVQTIQELGKELEMELMKVMEAIDSNSGEASSSVNEDRIGADAVISSRIVQQTHPIDSSKSDNNPEPFGKYFVVIAKELRNEFVFRLGTILRLETVEIEDISGRSCSRYEKIYKILEFWKAKRSKYADIAEVITALRSMNQNLIADKVQNI</sequence>
<evidence type="ECO:0000259" key="2">
    <source>
        <dbReference type="PROSITE" id="PS50209"/>
    </source>
</evidence>
<evidence type="ECO:0000259" key="1">
    <source>
        <dbReference type="PROSITE" id="PS50017"/>
    </source>
</evidence>
<dbReference type="GO" id="GO:0045089">
    <property type="term" value="P:positive regulation of innate immune response"/>
    <property type="evidence" value="ECO:0000318"/>
    <property type="project" value="GO_Central"/>
</dbReference>
<organism evidence="3 4">
    <name type="scientific">Trichoplax adhaerens</name>
    <name type="common">Trichoplax reptans</name>
    <dbReference type="NCBI Taxonomy" id="10228"/>
    <lineage>
        <taxon>Eukaryota</taxon>
        <taxon>Metazoa</taxon>
        <taxon>Placozoa</taxon>
        <taxon>Uniplacotomia</taxon>
        <taxon>Trichoplacea</taxon>
        <taxon>Trichoplacidae</taxon>
        <taxon>Trichoplax</taxon>
    </lineage>
</organism>
<dbReference type="InParanoid" id="B3S5E2"/>
<dbReference type="PANTHER" id="PTHR15077:SF10">
    <property type="entry name" value="FAS-ASSOCIATED DEATH DOMAIN PROTEIN"/>
    <property type="match status" value="1"/>
</dbReference>
<dbReference type="KEGG" id="tad:TRIADDRAFT_59585"/>
<dbReference type="GO" id="GO:0031265">
    <property type="term" value="C:CD95 death-inducing signaling complex"/>
    <property type="evidence" value="ECO:0000318"/>
    <property type="project" value="GO_Central"/>
</dbReference>
<dbReference type="EMBL" id="DS985251">
    <property type="protein sequence ID" value="EDV22021.1"/>
    <property type="molecule type" value="Genomic_DNA"/>
</dbReference>
<dbReference type="GO" id="GO:0089720">
    <property type="term" value="F:caspase binding"/>
    <property type="evidence" value="ECO:0000318"/>
    <property type="project" value="GO_Central"/>
</dbReference>
<dbReference type="RefSeq" id="XP_002115658.1">
    <property type="nucleotide sequence ID" value="XM_002115622.1"/>
</dbReference>
<dbReference type="HOGENOM" id="CLU_1206159_0_0_1"/>
<gene>
    <name evidence="3" type="ORF">TRIADDRAFT_59585</name>
</gene>
<keyword evidence="4" id="KW-1185">Reference proteome</keyword>
<dbReference type="CDD" id="cd01671">
    <property type="entry name" value="CARD"/>
    <property type="match status" value="1"/>
</dbReference>
<dbReference type="InterPro" id="IPR016729">
    <property type="entry name" value="FADD"/>
</dbReference>
<dbReference type="PhylomeDB" id="B3S5E2"/>
<protein>
    <recommendedName>
        <fullName evidence="5">Death domain-containing protein</fullName>
    </recommendedName>
</protein>
<reference evidence="3 4" key="1">
    <citation type="journal article" date="2008" name="Nature">
        <title>The Trichoplax genome and the nature of placozoans.</title>
        <authorList>
            <person name="Srivastava M."/>
            <person name="Begovic E."/>
            <person name="Chapman J."/>
            <person name="Putnam N.H."/>
            <person name="Hellsten U."/>
            <person name="Kawashima T."/>
            <person name="Kuo A."/>
            <person name="Mitros T."/>
            <person name="Salamov A."/>
            <person name="Carpenter M.L."/>
            <person name="Signorovitch A.Y."/>
            <person name="Moreno M.A."/>
            <person name="Kamm K."/>
            <person name="Grimwood J."/>
            <person name="Schmutz J."/>
            <person name="Shapiro H."/>
            <person name="Grigoriev I.V."/>
            <person name="Buss L.W."/>
            <person name="Schierwater B."/>
            <person name="Dellaporta S.L."/>
            <person name="Rokhsar D.S."/>
        </authorList>
    </citation>
    <scope>NUCLEOTIDE SEQUENCE [LARGE SCALE GENOMIC DNA]</scope>
    <source>
        <strain evidence="3 4">Grell-BS-1999</strain>
    </source>
</reference>
<proteinExistence type="predicted"/>
<name>B3S5E2_TRIAD</name>
<dbReference type="InterPro" id="IPR001315">
    <property type="entry name" value="CARD"/>
</dbReference>
<feature type="domain" description="CARD" evidence="2">
    <location>
        <begin position="2"/>
        <end position="91"/>
    </location>
</feature>
<dbReference type="AlphaFoldDB" id="B3S5E2"/>
<dbReference type="GO" id="GO:0097191">
    <property type="term" value="P:extrinsic apoptotic signaling pathway"/>
    <property type="evidence" value="ECO:0000318"/>
    <property type="project" value="GO_Central"/>
</dbReference>
<evidence type="ECO:0000313" key="3">
    <source>
        <dbReference type="EMBL" id="EDV22021.1"/>
    </source>
</evidence>
<dbReference type="GO" id="GO:0042981">
    <property type="term" value="P:regulation of apoptotic process"/>
    <property type="evidence" value="ECO:0007669"/>
    <property type="project" value="InterPro"/>
</dbReference>
<dbReference type="Proteomes" id="UP000009022">
    <property type="component" value="Unassembled WGS sequence"/>
</dbReference>
<feature type="domain" description="Death" evidence="1">
    <location>
        <begin position="165"/>
        <end position="230"/>
    </location>
</feature>
<dbReference type="SUPFAM" id="SSF47986">
    <property type="entry name" value="DEATH domain"/>
    <property type="match status" value="2"/>
</dbReference>
<evidence type="ECO:0008006" key="5">
    <source>
        <dbReference type="Google" id="ProtNLM"/>
    </source>
</evidence>
<accession>B3S5E2</accession>
<dbReference type="GO" id="GO:0005123">
    <property type="term" value="F:death receptor binding"/>
    <property type="evidence" value="ECO:0000318"/>
    <property type="project" value="GO_Central"/>
</dbReference>
<dbReference type="InterPro" id="IPR011029">
    <property type="entry name" value="DEATH-like_dom_sf"/>
</dbReference>
<dbReference type="Gene3D" id="1.10.533.10">
    <property type="entry name" value="Death Domain, Fas"/>
    <property type="match status" value="2"/>
</dbReference>
<dbReference type="InterPro" id="IPR000488">
    <property type="entry name" value="Death_dom"/>
</dbReference>
<evidence type="ECO:0000313" key="4">
    <source>
        <dbReference type="Proteomes" id="UP000009022"/>
    </source>
</evidence>
<dbReference type="CDD" id="cd01670">
    <property type="entry name" value="Death"/>
    <property type="match status" value="1"/>
</dbReference>
<dbReference type="PANTHER" id="PTHR15077">
    <property type="entry name" value="FAS-ASSOCIATING DEATH DOMAIN-CONTAINING PROTEIN FADD"/>
    <property type="match status" value="1"/>
</dbReference>
<dbReference type="Pfam" id="PF00531">
    <property type="entry name" value="Death"/>
    <property type="match status" value="1"/>
</dbReference>